<evidence type="ECO:0000313" key="2">
    <source>
        <dbReference type="EMBL" id="KIL72974.1"/>
    </source>
</evidence>
<gene>
    <name evidence="2" type="ORF">SD77_3035</name>
</gene>
<dbReference type="Proteomes" id="UP000031982">
    <property type="component" value="Unassembled WGS sequence"/>
</dbReference>
<keyword evidence="1" id="KW-0472">Membrane</keyword>
<evidence type="ECO:0000313" key="3">
    <source>
        <dbReference type="Proteomes" id="UP000031982"/>
    </source>
</evidence>
<comment type="caution">
    <text evidence="2">The sequence shown here is derived from an EMBL/GenBank/DDBJ whole genome shotgun (WGS) entry which is preliminary data.</text>
</comment>
<protein>
    <submittedName>
        <fullName evidence="2">Uncharacterized protein</fullName>
    </submittedName>
</protein>
<feature type="transmembrane region" description="Helical" evidence="1">
    <location>
        <begin position="20"/>
        <end position="40"/>
    </location>
</feature>
<evidence type="ECO:0000256" key="1">
    <source>
        <dbReference type="SAM" id="Phobius"/>
    </source>
</evidence>
<keyword evidence="1" id="KW-0812">Transmembrane</keyword>
<sequence>MAYIVFLTWMLVTNRVESTIGYILYLLIGLLFLIAEWNGGRKYLREKRKKELDKMKTRDMK</sequence>
<organism evidence="2 3">
    <name type="scientific">Bacillus badius</name>
    <dbReference type="NCBI Taxonomy" id="1455"/>
    <lineage>
        <taxon>Bacteria</taxon>
        <taxon>Bacillati</taxon>
        <taxon>Bacillota</taxon>
        <taxon>Bacilli</taxon>
        <taxon>Bacillales</taxon>
        <taxon>Bacillaceae</taxon>
        <taxon>Pseudobacillus</taxon>
    </lineage>
</organism>
<name>A0ABR5ANZ7_BACBA</name>
<dbReference type="EMBL" id="JXLP01000029">
    <property type="protein sequence ID" value="KIL72974.1"/>
    <property type="molecule type" value="Genomic_DNA"/>
</dbReference>
<proteinExistence type="predicted"/>
<accession>A0ABR5ANZ7</accession>
<reference evidence="2 3" key="1">
    <citation type="submission" date="2015-01" db="EMBL/GenBank/DDBJ databases">
        <title>Genome Assembly of Bacillus badius MTCC 1458.</title>
        <authorList>
            <person name="Verma A."/>
            <person name="Khatri I."/>
            <person name="Mual P."/>
            <person name="Subramanian S."/>
            <person name="Krishnamurthi S."/>
        </authorList>
    </citation>
    <scope>NUCLEOTIDE SEQUENCE [LARGE SCALE GENOMIC DNA]</scope>
    <source>
        <strain evidence="2 3">MTCC 1458</strain>
    </source>
</reference>
<keyword evidence="3" id="KW-1185">Reference proteome</keyword>
<keyword evidence="1" id="KW-1133">Transmembrane helix</keyword>